<dbReference type="EMBL" id="BOMS01000045">
    <property type="protein sequence ID" value="GIE67148.1"/>
    <property type="molecule type" value="Genomic_DNA"/>
</dbReference>
<reference evidence="2 3" key="1">
    <citation type="submission" date="2021-01" db="EMBL/GenBank/DDBJ databases">
        <title>Whole genome shotgun sequence of Actinoplanes palleronii NBRC 14916.</title>
        <authorList>
            <person name="Komaki H."/>
            <person name="Tamura T."/>
        </authorList>
    </citation>
    <scope>NUCLEOTIDE SEQUENCE [LARGE SCALE GENOMIC DNA]</scope>
    <source>
        <strain evidence="2 3">NBRC 14916</strain>
    </source>
</reference>
<gene>
    <name evidence="2" type="ORF">Apa02nite_032560</name>
</gene>
<organism evidence="2 3">
    <name type="scientific">Actinoplanes palleronii</name>
    <dbReference type="NCBI Taxonomy" id="113570"/>
    <lineage>
        <taxon>Bacteria</taxon>
        <taxon>Bacillati</taxon>
        <taxon>Actinomycetota</taxon>
        <taxon>Actinomycetes</taxon>
        <taxon>Micromonosporales</taxon>
        <taxon>Micromonosporaceae</taxon>
        <taxon>Actinoplanes</taxon>
    </lineage>
</organism>
<name>A0ABQ4B945_9ACTN</name>
<dbReference type="Pfam" id="PF02811">
    <property type="entry name" value="PHP"/>
    <property type="match status" value="1"/>
</dbReference>
<evidence type="ECO:0000313" key="3">
    <source>
        <dbReference type="Proteomes" id="UP000624709"/>
    </source>
</evidence>
<feature type="domain" description="PHP" evidence="1">
    <location>
        <begin position="9"/>
        <end position="222"/>
    </location>
</feature>
<dbReference type="Gene3D" id="3.20.20.140">
    <property type="entry name" value="Metal-dependent hydrolases"/>
    <property type="match status" value="1"/>
</dbReference>
<comment type="caution">
    <text evidence="2">The sequence shown here is derived from an EMBL/GenBank/DDBJ whole genome shotgun (WGS) entry which is preliminary data.</text>
</comment>
<dbReference type="Proteomes" id="UP000624709">
    <property type="component" value="Unassembled WGS sequence"/>
</dbReference>
<proteinExistence type="predicted"/>
<dbReference type="InterPro" id="IPR004013">
    <property type="entry name" value="PHP_dom"/>
</dbReference>
<sequence length="288" mass="31418">MIGMALPADSHVHTEWSWDTTAGDMVGSCERAVAVGLPVIAFTEHLDHISWPAPTSGPYMSAELTAAADPDGLVHPPPFDVAGYLAAVDECRDRFPGLRILSGLEVGEPHWHAEQVAAILAAGKFDRVLGSLHCLPDGDGYGEPWALYPHRDPFELVREYLAEIPRMVAGNEPFAILAHIDYPLRSWPADRSGPFNPALFEEEFRYALSTTAASGRALEINTRIPMDATILKWWHEEGGDAVSFGSDAHRPDLVANGFPEAVAMAEAHGFRPGRTAYDLWGRASRRSA</sequence>
<protein>
    <submittedName>
        <fullName evidence="2">Histidinol-phosphatase</fullName>
    </submittedName>
</protein>
<dbReference type="InterPro" id="IPR016195">
    <property type="entry name" value="Pol/histidinol_Pase-like"/>
</dbReference>
<keyword evidence="3" id="KW-1185">Reference proteome</keyword>
<dbReference type="SUPFAM" id="SSF89550">
    <property type="entry name" value="PHP domain-like"/>
    <property type="match status" value="1"/>
</dbReference>
<evidence type="ECO:0000313" key="2">
    <source>
        <dbReference type="EMBL" id="GIE67148.1"/>
    </source>
</evidence>
<evidence type="ECO:0000259" key="1">
    <source>
        <dbReference type="Pfam" id="PF02811"/>
    </source>
</evidence>
<accession>A0ABQ4B945</accession>